<protein>
    <recommendedName>
        <fullName evidence="1">RNase H type-1 domain-containing protein</fullName>
    </recommendedName>
</protein>
<reference evidence="2 3" key="1">
    <citation type="journal article" date="2019" name="Genome Biol. Evol.">
        <title>Insights into the evolution of the New World diploid cottons (Gossypium, subgenus Houzingenia) based on genome sequencing.</title>
        <authorList>
            <person name="Grover C.E."/>
            <person name="Arick M.A. 2nd"/>
            <person name="Thrash A."/>
            <person name="Conover J.L."/>
            <person name="Sanders W.S."/>
            <person name="Peterson D.G."/>
            <person name="Frelichowski J.E."/>
            <person name="Scheffler J.A."/>
            <person name="Scheffler B.E."/>
            <person name="Wendel J.F."/>
        </authorList>
    </citation>
    <scope>NUCLEOTIDE SEQUENCE [LARGE SCALE GENOMIC DNA]</scope>
    <source>
        <strain evidence="2">4</strain>
        <tissue evidence="2">Leaf</tissue>
    </source>
</reference>
<proteinExistence type="predicted"/>
<dbReference type="GO" id="GO:0003676">
    <property type="term" value="F:nucleic acid binding"/>
    <property type="evidence" value="ECO:0007669"/>
    <property type="project" value="InterPro"/>
</dbReference>
<feature type="domain" description="RNase H type-1" evidence="1">
    <location>
        <begin position="65"/>
        <end position="106"/>
    </location>
</feature>
<gene>
    <name evidence="2" type="ORF">Golax_022469</name>
</gene>
<evidence type="ECO:0000313" key="2">
    <source>
        <dbReference type="EMBL" id="MBA0729026.1"/>
    </source>
</evidence>
<evidence type="ECO:0000313" key="3">
    <source>
        <dbReference type="Proteomes" id="UP000593574"/>
    </source>
</evidence>
<dbReference type="AlphaFoldDB" id="A0A7J9AY68"/>
<feature type="non-terminal residue" evidence="2">
    <location>
        <position position="1"/>
    </location>
</feature>
<name>A0A7J9AY68_9ROSI</name>
<dbReference type="EMBL" id="JABEZV010178295">
    <property type="protein sequence ID" value="MBA0729026.1"/>
    <property type="molecule type" value="Genomic_DNA"/>
</dbReference>
<keyword evidence="3" id="KW-1185">Reference proteome</keyword>
<dbReference type="Pfam" id="PF13456">
    <property type="entry name" value="RVT_3"/>
    <property type="match status" value="1"/>
</dbReference>
<dbReference type="Proteomes" id="UP000593574">
    <property type="component" value="Unassembled WGS sequence"/>
</dbReference>
<evidence type="ECO:0000259" key="1">
    <source>
        <dbReference type="Pfam" id="PF13456"/>
    </source>
</evidence>
<feature type="non-terminal residue" evidence="2">
    <location>
        <position position="111"/>
    </location>
</feature>
<accession>A0A7J9AY68</accession>
<dbReference type="InterPro" id="IPR002156">
    <property type="entry name" value="RNaseH_domain"/>
</dbReference>
<dbReference type="GO" id="GO:0004523">
    <property type="term" value="F:RNA-DNA hybrid ribonuclease activity"/>
    <property type="evidence" value="ECO:0007669"/>
    <property type="project" value="InterPro"/>
</dbReference>
<comment type="caution">
    <text evidence="2">The sequence shown here is derived from an EMBL/GenBank/DDBJ whole genome shotgun (WGS) entry which is preliminary data.</text>
</comment>
<sequence length="111" mass="12522">DLGHCSDCRVWGHTSEDVLHFLRDCSTTSEIWNLLIPTDRLIRFYSSIITKWIVSNLHNQYDICFGKAELWGILDGLNIQIDHGLGNVMIQSDSLEVVMVIQESSTGGSNK</sequence>
<organism evidence="2 3">
    <name type="scientific">Gossypium laxum</name>
    <dbReference type="NCBI Taxonomy" id="34288"/>
    <lineage>
        <taxon>Eukaryota</taxon>
        <taxon>Viridiplantae</taxon>
        <taxon>Streptophyta</taxon>
        <taxon>Embryophyta</taxon>
        <taxon>Tracheophyta</taxon>
        <taxon>Spermatophyta</taxon>
        <taxon>Magnoliopsida</taxon>
        <taxon>eudicotyledons</taxon>
        <taxon>Gunneridae</taxon>
        <taxon>Pentapetalae</taxon>
        <taxon>rosids</taxon>
        <taxon>malvids</taxon>
        <taxon>Malvales</taxon>
        <taxon>Malvaceae</taxon>
        <taxon>Malvoideae</taxon>
        <taxon>Gossypium</taxon>
    </lineage>
</organism>